<evidence type="ECO:0000313" key="3">
    <source>
        <dbReference type="Proteomes" id="UP000182517"/>
    </source>
</evidence>
<dbReference type="EMBL" id="CP015519">
    <property type="protein sequence ID" value="APG26939.1"/>
    <property type="molecule type" value="Genomic_DNA"/>
</dbReference>
<accession>A0A1L3GLY5</accession>
<gene>
    <name evidence="2" type="ORF">A7E78_03280</name>
</gene>
<dbReference type="RefSeq" id="WP_072282901.1">
    <property type="nucleotide sequence ID" value="NZ_CP015519.1"/>
</dbReference>
<reference evidence="2 3" key="1">
    <citation type="journal article" date="2017" name="Genome Announc.">
        <title>Complete Genome Sequences of Two Acetylene-Fermenting Pelobacter acetylenicus Strains.</title>
        <authorList>
            <person name="Sutton J.M."/>
            <person name="Baesman S.M."/>
            <person name="Fierst J.L."/>
            <person name="Poret-Peterson A.T."/>
            <person name="Oremland R.S."/>
            <person name="Dunlap D.S."/>
            <person name="Akob D.M."/>
        </authorList>
    </citation>
    <scope>NUCLEOTIDE SEQUENCE [LARGE SCALE GENOMIC DNA]</scope>
    <source>
        <strain evidence="2 3">SFB93</strain>
    </source>
</reference>
<organism evidence="2 3">
    <name type="scientific">Syntrophotalea acetylenivorans</name>
    <dbReference type="NCBI Taxonomy" id="1842532"/>
    <lineage>
        <taxon>Bacteria</taxon>
        <taxon>Pseudomonadati</taxon>
        <taxon>Thermodesulfobacteriota</taxon>
        <taxon>Desulfuromonadia</taxon>
        <taxon>Desulfuromonadales</taxon>
        <taxon>Syntrophotaleaceae</taxon>
        <taxon>Syntrophotalea</taxon>
    </lineage>
</organism>
<dbReference type="Proteomes" id="UP000182517">
    <property type="component" value="Chromosome"/>
</dbReference>
<feature type="transmembrane region" description="Helical" evidence="1">
    <location>
        <begin position="16"/>
        <end position="35"/>
    </location>
</feature>
<keyword evidence="3" id="KW-1185">Reference proteome</keyword>
<dbReference type="STRING" id="1842532.A7E78_03280"/>
<feature type="transmembrane region" description="Helical" evidence="1">
    <location>
        <begin position="83"/>
        <end position="100"/>
    </location>
</feature>
<evidence type="ECO:0000256" key="1">
    <source>
        <dbReference type="SAM" id="Phobius"/>
    </source>
</evidence>
<keyword evidence="1" id="KW-1133">Transmembrane helix</keyword>
<dbReference type="AlphaFoldDB" id="A0A1L3GLY5"/>
<feature type="transmembrane region" description="Helical" evidence="1">
    <location>
        <begin position="55"/>
        <end position="76"/>
    </location>
</feature>
<dbReference type="OrthoDB" id="7067875at2"/>
<keyword evidence="1" id="KW-0472">Membrane</keyword>
<sequence>MMISIFNLSMSLKRTYLASVIVALFFLISISGIIFPSLSEWSAKIANRNYNGEGLIEYIEALCWLCSAIIFLMIFLKYFRKNGWNMVAFWLVGFSLFSFVCFGEELSWGQHVFQFETTKILQEYNKQNEFNVHNLNICKICGLPDGDPRCNYLRNFNIILNPLFYLICGIVWFVIPFMKKIGIFVRNKLISTLPSPSLSTAIFCGVNLIAYLLIDKLFFDVGEILELALAFVGLMTPLDIITREDINSGDGPVLNDAV</sequence>
<feature type="transmembrane region" description="Helical" evidence="1">
    <location>
        <begin position="189"/>
        <end position="212"/>
    </location>
</feature>
<feature type="transmembrane region" description="Helical" evidence="1">
    <location>
        <begin position="158"/>
        <end position="177"/>
    </location>
</feature>
<name>A0A1L3GLY5_9BACT</name>
<evidence type="ECO:0000313" key="2">
    <source>
        <dbReference type="EMBL" id="APG26939.1"/>
    </source>
</evidence>
<proteinExistence type="predicted"/>
<dbReference type="KEGG" id="pef:A7E78_03280"/>
<keyword evidence="1" id="KW-0812">Transmembrane</keyword>
<protein>
    <submittedName>
        <fullName evidence="2">Uncharacterized protein</fullName>
    </submittedName>
</protein>